<evidence type="ECO:0000256" key="1">
    <source>
        <dbReference type="ARBA" id="ARBA00006538"/>
    </source>
</evidence>
<dbReference type="OrthoDB" id="68328at2759"/>
<dbReference type="EMBL" id="KB456260">
    <property type="protein sequence ID" value="EMF16357.1"/>
    <property type="molecule type" value="Genomic_DNA"/>
</dbReference>
<feature type="compositionally biased region" description="Low complexity" evidence="2">
    <location>
        <begin position="1"/>
        <end position="12"/>
    </location>
</feature>
<feature type="region of interest" description="Disordered" evidence="2">
    <location>
        <begin position="1"/>
        <end position="21"/>
    </location>
</feature>
<dbReference type="Pfam" id="PF20789">
    <property type="entry name" value="4HBT_3C"/>
    <property type="match status" value="1"/>
</dbReference>
<evidence type="ECO:0000313" key="4">
    <source>
        <dbReference type="EMBL" id="EMF16357.1"/>
    </source>
</evidence>
<proteinExistence type="inferred from homology"/>
<dbReference type="GO" id="GO:0047617">
    <property type="term" value="F:fatty acyl-CoA hydrolase activity"/>
    <property type="evidence" value="ECO:0007669"/>
    <property type="project" value="InterPro"/>
</dbReference>
<dbReference type="RefSeq" id="XP_016764478.1">
    <property type="nucleotide sequence ID" value="XM_016908634.1"/>
</dbReference>
<dbReference type="InterPro" id="IPR042171">
    <property type="entry name" value="Acyl-CoA_hotdog"/>
</dbReference>
<dbReference type="Proteomes" id="UP000016931">
    <property type="component" value="Unassembled WGS sequence"/>
</dbReference>
<dbReference type="PANTHER" id="PTHR11066:SF64">
    <property type="entry name" value="ACYL-COA THIOESTERASE (AFU_ORTHOLOGUE AFUA_1G12060)"/>
    <property type="match status" value="1"/>
</dbReference>
<dbReference type="PANTHER" id="PTHR11066">
    <property type="entry name" value="ACYL-COA THIOESTERASE"/>
    <property type="match status" value="1"/>
</dbReference>
<dbReference type="STRING" id="692275.N1QJ90"/>
<evidence type="ECO:0000313" key="5">
    <source>
        <dbReference type="Proteomes" id="UP000016931"/>
    </source>
</evidence>
<dbReference type="GO" id="GO:0005782">
    <property type="term" value="C:peroxisomal matrix"/>
    <property type="evidence" value="ECO:0007669"/>
    <property type="project" value="UniProtKB-SubCell"/>
</dbReference>
<accession>N1QJ90</accession>
<protein>
    <recommendedName>
        <fullName evidence="3">Acyl-CoA thioesterase-like C-terminal domain-containing protein</fullName>
    </recommendedName>
</protein>
<organism evidence="4 5">
    <name type="scientific">Sphaerulina musiva (strain SO2202)</name>
    <name type="common">Poplar stem canker fungus</name>
    <name type="synonym">Septoria musiva</name>
    <dbReference type="NCBI Taxonomy" id="692275"/>
    <lineage>
        <taxon>Eukaryota</taxon>
        <taxon>Fungi</taxon>
        <taxon>Dikarya</taxon>
        <taxon>Ascomycota</taxon>
        <taxon>Pezizomycotina</taxon>
        <taxon>Dothideomycetes</taxon>
        <taxon>Dothideomycetidae</taxon>
        <taxon>Mycosphaerellales</taxon>
        <taxon>Mycosphaerellaceae</taxon>
        <taxon>Sphaerulina</taxon>
    </lineage>
</organism>
<dbReference type="OMA" id="DMTGTFI"/>
<evidence type="ECO:0000256" key="2">
    <source>
        <dbReference type="SAM" id="MobiDB-lite"/>
    </source>
</evidence>
<dbReference type="Gene3D" id="2.40.160.210">
    <property type="entry name" value="Acyl-CoA thioesterase, double hotdog domain"/>
    <property type="match status" value="1"/>
</dbReference>
<evidence type="ECO:0000259" key="3">
    <source>
        <dbReference type="Pfam" id="PF20789"/>
    </source>
</evidence>
<comment type="similarity">
    <text evidence="1">Belongs to the C/M/P thioester hydrolase family.</text>
</comment>
<dbReference type="InterPro" id="IPR029069">
    <property type="entry name" value="HotDog_dom_sf"/>
</dbReference>
<dbReference type="HOGENOM" id="CLU_051867_1_0_1"/>
<reference evidence="4 5" key="1">
    <citation type="journal article" date="2012" name="PLoS Pathog.">
        <title>Diverse lifestyles and strategies of plant pathogenesis encoded in the genomes of eighteen Dothideomycetes fungi.</title>
        <authorList>
            <person name="Ohm R.A."/>
            <person name="Feau N."/>
            <person name="Henrissat B."/>
            <person name="Schoch C.L."/>
            <person name="Horwitz B.A."/>
            <person name="Barry K.W."/>
            <person name="Condon B.J."/>
            <person name="Copeland A.C."/>
            <person name="Dhillon B."/>
            <person name="Glaser F."/>
            <person name="Hesse C.N."/>
            <person name="Kosti I."/>
            <person name="LaButti K."/>
            <person name="Lindquist E.A."/>
            <person name="Lucas S."/>
            <person name="Salamov A.A."/>
            <person name="Bradshaw R.E."/>
            <person name="Ciuffetti L."/>
            <person name="Hamelin R.C."/>
            <person name="Kema G.H.J."/>
            <person name="Lawrence C."/>
            <person name="Scott J.A."/>
            <person name="Spatafora J.W."/>
            <person name="Turgeon B.G."/>
            <person name="de Wit P.J.G.M."/>
            <person name="Zhong S."/>
            <person name="Goodwin S.B."/>
            <person name="Grigoriev I.V."/>
        </authorList>
    </citation>
    <scope>NUCLEOTIDE SEQUENCE [LARGE SCALE GENOMIC DNA]</scope>
    <source>
        <strain evidence="4 5">SO2202</strain>
    </source>
</reference>
<dbReference type="eggNOG" id="KOG3016">
    <property type="taxonomic scope" value="Eukaryota"/>
</dbReference>
<feature type="region of interest" description="Disordered" evidence="2">
    <location>
        <begin position="305"/>
        <end position="326"/>
    </location>
</feature>
<dbReference type="InterPro" id="IPR049450">
    <property type="entry name" value="ACOT8-like_C"/>
</dbReference>
<sequence>MPPTTTRGGAPTRPLPHPLPFHPGNTYLPFSQLIALESLSGSLDNNNHPDDSLQKSFLSISPPFAPGGPLGTGRISGNFLLPGKLDSKFEYRVKIIRNGKGIKVRGVEVFQESAKKDEKEKGKEMFFIATCSFKLREHSQVSIQQQEGDFLDDDFYGEKVYGGVLKGKTDPMRDLEEVPGMDLTFYRKKILEYEDGEEGKGKHDAFPGLQCRKVDMREWNSTRHPMERRQLIFYRMIFDREKGEEKEEGMNMNMNMQLCAHLYASDRNSLFIVANLFDLGDFFTNMSSLSHTVIFHAEEGEMRFGSSTASKTTTKRTKSPFHKANNNNNNDGGGRWFCMEVFGSRIHGGRAVHNCRIFNDEGTHIATCMQDGLIRFAVDPQKPTEEELEMMEAVKRGWKGARRGEKL</sequence>
<dbReference type="InterPro" id="IPR003703">
    <property type="entry name" value="Acyl_CoA_thio"/>
</dbReference>
<dbReference type="GO" id="GO:0009062">
    <property type="term" value="P:fatty acid catabolic process"/>
    <property type="evidence" value="ECO:0007669"/>
    <property type="project" value="TreeGrafter"/>
</dbReference>
<gene>
    <name evidence="4" type="ORF">SEPMUDRAFT_36294</name>
</gene>
<dbReference type="CDD" id="cd03444">
    <property type="entry name" value="Thioesterase_II_repeat1"/>
    <property type="match status" value="1"/>
</dbReference>
<dbReference type="AlphaFoldDB" id="N1QJ90"/>
<dbReference type="GeneID" id="27905771"/>
<keyword evidence="5" id="KW-1185">Reference proteome</keyword>
<name>N1QJ90_SPHMS</name>
<dbReference type="SUPFAM" id="SSF54637">
    <property type="entry name" value="Thioesterase/thiol ester dehydrase-isomerase"/>
    <property type="match status" value="2"/>
</dbReference>
<feature type="domain" description="Acyl-CoA thioesterase-like C-terminal" evidence="3">
    <location>
        <begin position="329"/>
        <end position="374"/>
    </location>
</feature>
<dbReference type="GO" id="GO:0006637">
    <property type="term" value="P:acyl-CoA metabolic process"/>
    <property type="evidence" value="ECO:0007669"/>
    <property type="project" value="InterPro"/>
</dbReference>